<protein>
    <submittedName>
        <fullName evidence="2">F-box/kelch-repeat protein</fullName>
    </submittedName>
</protein>
<feature type="domain" description="F-box associated beta-propeller type 1" evidence="1">
    <location>
        <begin position="129"/>
        <end position="357"/>
    </location>
</feature>
<sequence length="362" mass="42323">MQFRCISKTWNSLILHPTFVKLHLHRSSKNTHILVMYKDINAEDDKLVTCVAPCSIRHLLENPSSTVDDGCHRFNANYLVSGVCNGLVCLRDSFAGDEFQEYWFRFLNPATRVVSIDSVPLRLHSSNYKTKWYPVKCALGYDDLSETYKVVVVLSDIKLQKMEVRVHCLGDTCWRKILTCLDFHFLQQCDGQFVNGTVNWLALRKLSSDYIWRYELVIFSYDMKNETYRYLLKPDGLSEVSFPEPRLGVLKGYLCLSCDHGRTHFVVWLMREFGVEKSWTQLLNVSYEHLQLDQFPFPSISMIPLCMSEDEDVMLLASYGRKEFVLVNKRDNRMDDIGGFDGKYYWPYSYDYVPSLVLPYRN</sequence>
<evidence type="ECO:0000259" key="1">
    <source>
        <dbReference type="Pfam" id="PF07734"/>
    </source>
</evidence>
<dbReference type="NCBIfam" id="TIGR01640">
    <property type="entry name" value="F_box_assoc_1"/>
    <property type="match status" value="1"/>
</dbReference>
<reference evidence="2" key="1">
    <citation type="submission" date="2014-07" db="EMBL/GenBank/DDBJ databases">
        <title>Identification of a novel salt tolerance gene in wild soybean by whole-genome sequencing.</title>
        <authorList>
            <person name="Lam H.-M."/>
            <person name="Qi X."/>
            <person name="Li M.-W."/>
            <person name="Liu X."/>
            <person name="Xie M."/>
            <person name="Ni M."/>
            <person name="Xu X."/>
        </authorList>
    </citation>
    <scope>NUCLEOTIDE SEQUENCE [LARGE SCALE GENOMIC DNA]</scope>
    <source>
        <tissue evidence="2">Root</tissue>
    </source>
</reference>
<dbReference type="PANTHER" id="PTHR31672">
    <property type="entry name" value="BNACNNG10540D PROTEIN"/>
    <property type="match status" value="1"/>
</dbReference>
<dbReference type="InterPro" id="IPR017451">
    <property type="entry name" value="F-box-assoc_interact_dom"/>
</dbReference>
<dbReference type="Proteomes" id="UP000053555">
    <property type="component" value="Unassembled WGS sequence"/>
</dbReference>
<dbReference type="EMBL" id="KN660570">
    <property type="protein sequence ID" value="KHN16313.1"/>
    <property type="molecule type" value="Genomic_DNA"/>
</dbReference>
<organism evidence="2">
    <name type="scientific">Glycine soja</name>
    <name type="common">Wild soybean</name>
    <dbReference type="NCBI Taxonomy" id="3848"/>
    <lineage>
        <taxon>Eukaryota</taxon>
        <taxon>Viridiplantae</taxon>
        <taxon>Streptophyta</taxon>
        <taxon>Embryophyta</taxon>
        <taxon>Tracheophyta</taxon>
        <taxon>Spermatophyta</taxon>
        <taxon>Magnoliopsida</taxon>
        <taxon>eudicotyledons</taxon>
        <taxon>Gunneridae</taxon>
        <taxon>Pentapetalae</taxon>
        <taxon>rosids</taxon>
        <taxon>fabids</taxon>
        <taxon>Fabales</taxon>
        <taxon>Fabaceae</taxon>
        <taxon>Papilionoideae</taxon>
        <taxon>50 kb inversion clade</taxon>
        <taxon>NPAAA clade</taxon>
        <taxon>indigoferoid/millettioid clade</taxon>
        <taxon>Phaseoleae</taxon>
        <taxon>Glycine</taxon>
        <taxon>Glycine subgen. Soja</taxon>
    </lineage>
</organism>
<proteinExistence type="predicted"/>
<dbReference type="Pfam" id="PF07734">
    <property type="entry name" value="FBA_1"/>
    <property type="match status" value="1"/>
</dbReference>
<dbReference type="InterPro" id="IPR006527">
    <property type="entry name" value="F-box-assoc_dom_typ1"/>
</dbReference>
<evidence type="ECO:0000313" key="2">
    <source>
        <dbReference type="EMBL" id="KHN16313.1"/>
    </source>
</evidence>
<gene>
    <name evidence="2" type="ORF">glysoja_050161</name>
</gene>
<dbReference type="PANTHER" id="PTHR31672:SF13">
    <property type="entry name" value="F-BOX PROTEIN CPR30-LIKE"/>
    <property type="match status" value="1"/>
</dbReference>
<name>A0A0B2Q8H8_GLYSO</name>
<dbReference type="InterPro" id="IPR050796">
    <property type="entry name" value="SCF_F-box_component"/>
</dbReference>
<dbReference type="AlphaFoldDB" id="A0A0B2Q8H8"/>
<accession>A0A0B2Q8H8</accession>